<evidence type="ECO:0000256" key="6">
    <source>
        <dbReference type="ARBA" id="ARBA00023136"/>
    </source>
</evidence>
<dbReference type="PANTHER" id="PTHR30329:SF21">
    <property type="entry name" value="LIPOPROTEIN YIAD-RELATED"/>
    <property type="match status" value="1"/>
</dbReference>
<evidence type="ECO:0000313" key="10">
    <source>
        <dbReference type="EMBL" id="ADK85671.1"/>
    </source>
</evidence>
<evidence type="ECO:0000256" key="1">
    <source>
        <dbReference type="ARBA" id="ARBA00004162"/>
    </source>
</evidence>
<evidence type="ECO:0000313" key="11">
    <source>
        <dbReference type="Proteomes" id="UP000009047"/>
    </source>
</evidence>
<dbReference type="CDD" id="cd07185">
    <property type="entry name" value="OmpA_C-like"/>
    <property type="match status" value="1"/>
</dbReference>
<dbReference type="OrthoDB" id="9783110at2"/>
<dbReference type="GO" id="GO:0005886">
    <property type="term" value="C:plasma membrane"/>
    <property type="evidence" value="ECO:0007669"/>
    <property type="project" value="UniProtKB-SubCell"/>
</dbReference>
<dbReference type="Pfam" id="PF13677">
    <property type="entry name" value="MotB_plug"/>
    <property type="match status" value="1"/>
</dbReference>
<dbReference type="PROSITE" id="PS51123">
    <property type="entry name" value="OMPA_2"/>
    <property type="match status" value="1"/>
</dbReference>
<dbReference type="AlphaFoldDB" id="E1QJC8"/>
<dbReference type="EMBL" id="CP002085">
    <property type="protein sequence ID" value="ADK85671.1"/>
    <property type="molecule type" value="Genomic_DNA"/>
</dbReference>
<evidence type="ECO:0000256" key="8">
    <source>
        <dbReference type="SAM" id="Phobius"/>
    </source>
</evidence>
<dbReference type="InterPro" id="IPR025713">
    <property type="entry name" value="MotB-like_N_dom"/>
</dbReference>
<keyword evidence="3" id="KW-1003">Cell membrane</keyword>
<dbReference type="PANTHER" id="PTHR30329">
    <property type="entry name" value="STATOR ELEMENT OF FLAGELLAR MOTOR COMPLEX"/>
    <property type="match status" value="1"/>
</dbReference>
<keyword evidence="11" id="KW-1185">Reference proteome</keyword>
<dbReference type="STRING" id="644282.Deba_2309"/>
<feature type="domain" description="OmpA-like" evidence="9">
    <location>
        <begin position="108"/>
        <end position="228"/>
    </location>
</feature>
<keyword evidence="6 7" id="KW-0472">Membrane</keyword>
<keyword evidence="5 8" id="KW-1133">Transmembrane helix</keyword>
<dbReference type="InterPro" id="IPR036737">
    <property type="entry name" value="OmpA-like_sf"/>
</dbReference>
<comment type="subcellular location">
    <subcellularLocation>
        <location evidence="1">Cell membrane</location>
        <topology evidence="1">Single-pass membrane protein</topology>
    </subcellularLocation>
</comment>
<dbReference type="InterPro" id="IPR006665">
    <property type="entry name" value="OmpA-like"/>
</dbReference>
<keyword evidence="4 8" id="KW-0812">Transmembrane</keyword>
<evidence type="ECO:0000256" key="2">
    <source>
        <dbReference type="ARBA" id="ARBA00008914"/>
    </source>
</evidence>
<dbReference type="HOGENOM" id="CLU_016890_0_3_7"/>
<reference evidence="10 11" key="1">
    <citation type="journal article" date="2010" name="Stand. Genomic Sci.">
        <title>Complete genome sequence of Desulfarculus baarsii type strain (2st14).</title>
        <authorList>
            <person name="Sun H."/>
            <person name="Spring S."/>
            <person name="Lapidus A."/>
            <person name="Davenport K."/>
            <person name="Del Rio T.G."/>
            <person name="Tice H."/>
            <person name="Nolan M."/>
            <person name="Copeland A."/>
            <person name="Cheng J.F."/>
            <person name="Lucas S."/>
            <person name="Tapia R."/>
            <person name="Goodwin L."/>
            <person name="Pitluck S."/>
            <person name="Ivanova N."/>
            <person name="Pagani I."/>
            <person name="Mavromatis K."/>
            <person name="Ovchinnikova G."/>
            <person name="Pati A."/>
            <person name="Chen A."/>
            <person name="Palaniappan K."/>
            <person name="Hauser L."/>
            <person name="Chang Y.J."/>
            <person name="Jeffries C.D."/>
            <person name="Detter J.C."/>
            <person name="Han C."/>
            <person name="Rohde M."/>
            <person name="Brambilla E."/>
            <person name="Goker M."/>
            <person name="Woyke T."/>
            <person name="Bristow J."/>
            <person name="Eisen J.A."/>
            <person name="Markowitz V."/>
            <person name="Hugenholtz P."/>
            <person name="Kyrpides N.C."/>
            <person name="Klenk H.P."/>
            <person name="Land M."/>
        </authorList>
    </citation>
    <scope>NUCLEOTIDE SEQUENCE [LARGE SCALE GENOMIC DNA]</scope>
    <source>
        <strain evidence="11">ATCC 33931 / DSM 2075 / LMG 7858 / VKM B-1802 / 2st14</strain>
    </source>
</reference>
<dbReference type="Pfam" id="PF00691">
    <property type="entry name" value="OmpA"/>
    <property type="match status" value="1"/>
</dbReference>
<name>E1QJC8_DESB2</name>
<gene>
    <name evidence="10" type="ordered locus">Deba_2309</name>
</gene>
<evidence type="ECO:0000256" key="3">
    <source>
        <dbReference type="ARBA" id="ARBA00022475"/>
    </source>
</evidence>
<dbReference type="SUPFAM" id="SSF103088">
    <property type="entry name" value="OmpA-like"/>
    <property type="match status" value="1"/>
</dbReference>
<evidence type="ECO:0000256" key="4">
    <source>
        <dbReference type="ARBA" id="ARBA00022692"/>
    </source>
</evidence>
<sequence>MARKKQEEQASPGIVVLYTALMILLLAFFILLNSMGATEESKVRQAYKSLMDSFGFQEGGVKPFTTQTMQSSSAVVAAMNPIDEDYVVLRGMVFENRLDDQVRLLRSQGMRTVVINADMLFAPGSAKLSPNILPFLDEVAAVIKDRAYPLSVYGHTDDEPWRGKGGQDNWTLSAQRALSVVAHLVSRGVSASRLAAFGLAGTQPIASNTTAEGRRQNNRVALVFNADDASQYMIPENDPKPKLDFRGFQFDLMEQPNPEE</sequence>
<accession>E1QJC8</accession>
<evidence type="ECO:0000256" key="7">
    <source>
        <dbReference type="PROSITE-ProRule" id="PRU00473"/>
    </source>
</evidence>
<dbReference type="Proteomes" id="UP000009047">
    <property type="component" value="Chromosome"/>
</dbReference>
<organism evidence="10 11">
    <name type="scientific">Desulfarculus baarsii (strain ATCC 33931 / DSM 2075 / LMG 7858 / VKM B-1802 / 2st14)</name>
    <dbReference type="NCBI Taxonomy" id="644282"/>
    <lineage>
        <taxon>Bacteria</taxon>
        <taxon>Pseudomonadati</taxon>
        <taxon>Thermodesulfobacteriota</taxon>
        <taxon>Desulfarculia</taxon>
        <taxon>Desulfarculales</taxon>
        <taxon>Desulfarculaceae</taxon>
        <taxon>Desulfarculus</taxon>
    </lineage>
</organism>
<dbReference type="Gene3D" id="3.30.1330.60">
    <property type="entry name" value="OmpA-like domain"/>
    <property type="match status" value="1"/>
</dbReference>
<dbReference type="RefSeq" id="WP_013259110.1">
    <property type="nucleotide sequence ID" value="NC_014365.1"/>
</dbReference>
<dbReference type="InterPro" id="IPR050330">
    <property type="entry name" value="Bact_OuterMem_StrucFunc"/>
</dbReference>
<feature type="transmembrane region" description="Helical" evidence="8">
    <location>
        <begin position="12"/>
        <end position="32"/>
    </location>
</feature>
<evidence type="ECO:0000259" key="9">
    <source>
        <dbReference type="PROSITE" id="PS51123"/>
    </source>
</evidence>
<protein>
    <submittedName>
        <fullName evidence="10">OmpA/MotB domain protein</fullName>
    </submittedName>
</protein>
<evidence type="ECO:0000256" key="5">
    <source>
        <dbReference type="ARBA" id="ARBA00022989"/>
    </source>
</evidence>
<dbReference type="eggNOG" id="COG1360">
    <property type="taxonomic scope" value="Bacteria"/>
</dbReference>
<proteinExistence type="inferred from homology"/>
<comment type="similarity">
    <text evidence="2">Belongs to the MotB family.</text>
</comment>
<dbReference type="KEGG" id="dbr:Deba_2309"/>